<keyword evidence="11" id="KW-0456">Lyase</keyword>
<comment type="similarity">
    <text evidence="2">Belongs to the FPG family.</text>
</comment>
<evidence type="ECO:0000259" key="15">
    <source>
        <dbReference type="PROSITE" id="PS51066"/>
    </source>
</evidence>
<dbReference type="Proteomes" id="UP000324479">
    <property type="component" value="Unassembled WGS sequence"/>
</dbReference>
<keyword evidence="8" id="KW-0862">Zinc</keyword>
<dbReference type="SMART" id="SM01232">
    <property type="entry name" value="H2TH"/>
    <property type="match status" value="1"/>
</dbReference>
<dbReference type="PANTHER" id="PTHR42697">
    <property type="entry name" value="ENDONUCLEASE 8"/>
    <property type="match status" value="1"/>
</dbReference>
<feature type="domain" description="FPG-type" evidence="15">
    <location>
        <begin position="229"/>
        <end position="261"/>
    </location>
</feature>
<evidence type="ECO:0000256" key="2">
    <source>
        <dbReference type="ARBA" id="ARBA00009409"/>
    </source>
</evidence>
<dbReference type="PROSITE" id="PS51066">
    <property type="entry name" value="ZF_FPG_2"/>
    <property type="match status" value="1"/>
</dbReference>
<dbReference type="SUPFAM" id="SSF57716">
    <property type="entry name" value="Glucocorticoid receptor-like (DNA-binding domain)"/>
    <property type="match status" value="1"/>
</dbReference>
<protein>
    <recommendedName>
        <fullName evidence="3">DNA-(apurinic or apyrimidinic site) lyase</fullName>
        <ecNumber evidence="3">4.2.99.18</ecNumber>
    </recommendedName>
</protein>
<dbReference type="SMART" id="SM00898">
    <property type="entry name" value="Fapy_DNA_glyco"/>
    <property type="match status" value="1"/>
</dbReference>
<dbReference type="SUPFAM" id="SSF46946">
    <property type="entry name" value="S13-like H2TH domain"/>
    <property type="match status" value="1"/>
</dbReference>
<evidence type="ECO:0000256" key="12">
    <source>
        <dbReference type="ARBA" id="ARBA00023268"/>
    </source>
</evidence>
<proteinExistence type="inferred from homology"/>
<keyword evidence="6 14" id="KW-0863">Zinc-finger</keyword>
<dbReference type="CDD" id="cd08970">
    <property type="entry name" value="AcNei1_N"/>
    <property type="match status" value="1"/>
</dbReference>
<dbReference type="InterPro" id="IPR035937">
    <property type="entry name" value="FPG_N"/>
</dbReference>
<dbReference type="GO" id="GO:0006284">
    <property type="term" value="P:base-excision repair"/>
    <property type="evidence" value="ECO:0007669"/>
    <property type="project" value="InterPro"/>
</dbReference>
<dbReference type="EC" id="4.2.99.18" evidence="3"/>
<accession>A0A5M6D453</accession>
<dbReference type="InterPro" id="IPR012319">
    <property type="entry name" value="FPG_cat"/>
</dbReference>
<dbReference type="InterPro" id="IPR010979">
    <property type="entry name" value="Ribosomal_uS13-like_H2TH"/>
</dbReference>
<evidence type="ECO:0000256" key="14">
    <source>
        <dbReference type="PROSITE-ProRule" id="PRU00391"/>
    </source>
</evidence>
<dbReference type="GO" id="GO:0140078">
    <property type="term" value="F:class I DNA-(apurinic or apyrimidinic site) endonuclease activity"/>
    <property type="evidence" value="ECO:0007669"/>
    <property type="project" value="UniProtKB-EC"/>
</dbReference>
<dbReference type="Pfam" id="PF06827">
    <property type="entry name" value="zf-FPG_IleRS"/>
    <property type="match status" value="1"/>
</dbReference>
<evidence type="ECO:0000256" key="1">
    <source>
        <dbReference type="ARBA" id="ARBA00001947"/>
    </source>
</evidence>
<evidence type="ECO:0000256" key="4">
    <source>
        <dbReference type="ARBA" id="ARBA00022723"/>
    </source>
</evidence>
<dbReference type="Pfam" id="PF01149">
    <property type="entry name" value="Fapy_DNA_glyco"/>
    <property type="match status" value="1"/>
</dbReference>
<evidence type="ECO:0000313" key="17">
    <source>
        <dbReference type="Proteomes" id="UP000324479"/>
    </source>
</evidence>
<dbReference type="InterPro" id="IPR000214">
    <property type="entry name" value="Znf_DNA_glyclase/AP_lyase"/>
</dbReference>
<keyword evidence="17" id="KW-1185">Reference proteome</keyword>
<evidence type="ECO:0000256" key="6">
    <source>
        <dbReference type="ARBA" id="ARBA00022771"/>
    </source>
</evidence>
<evidence type="ECO:0000256" key="7">
    <source>
        <dbReference type="ARBA" id="ARBA00022801"/>
    </source>
</evidence>
<dbReference type="RefSeq" id="WP_150078106.1">
    <property type="nucleotide sequence ID" value="NZ_VWOX01000011.1"/>
</dbReference>
<keyword evidence="7" id="KW-0378">Hydrolase</keyword>
<keyword evidence="4" id="KW-0479">Metal-binding</keyword>
<dbReference type="InterPro" id="IPR015886">
    <property type="entry name" value="H2TH_FPG"/>
</dbReference>
<evidence type="ECO:0000256" key="8">
    <source>
        <dbReference type="ARBA" id="ARBA00022833"/>
    </source>
</evidence>
<dbReference type="GO" id="GO:0003684">
    <property type="term" value="F:damaged DNA binding"/>
    <property type="evidence" value="ECO:0007669"/>
    <property type="project" value="InterPro"/>
</dbReference>
<dbReference type="Gene3D" id="3.20.190.10">
    <property type="entry name" value="MutM-like, N-terminal"/>
    <property type="match status" value="1"/>
</dbReference>
<evidence type="ECO:0000256" key="13">
    <source>
        <dbReference type="ARBA" id="ARBA00023295"/>
    </source>
</evidence>
<evidence type="ECO:0000256" key="9">
    <source>
        <dbReference type="ARBA" id="ARBA00023125"/>
    </source>
</evidence>
<gene>
    <name evidence="16" type="ORF">FYK55_19395</name>
</gene>
<comment type="caution">
    <text evidence="16">The sequence shown here is derived from an EMBL/GenBank/DDBJ whole genome shotgun (WGS) entry which is preliminary data.</text>
</comment>
<name>A0A5M6D453_9BACT</name>
<evidence type="ECO:0000256" key="10">
    <source>
        <dbReference type="ARBA" id="ARBA00023204"/>
    </source>
</evidence>
<keyword evidence="12" id="KW-0511">Multifunctional enzyme</keyword>
<dbReference type="Gene3D" id="1.10.8.50">
    <property type="match status" value="1"/>
</dbReference>
<evidence type="ECO:0000256" key="3">
    <source>
        <dbReference type="ARBA" id="ARBA00012720"/>
    </source>
</evidence>
<dbReference type="Pfam" id="PF06831">
    <property type="entry name" value="H2TH"/>
    <property type="match status" value="1"/>
</dbReference>
<keyword evidence="9" id="KW-0238">DNA-binding</keyword>
<keyword evidence="10" id="KW-0234">DNA repair</keyword>
<dbReference type="PANTHER" id="PTHR42697:SF1">
    <property type="entry name" value="ENDONUCLEASE 8"/>
    <property type="match status" value="1"/>
</dbReference>
<evidence type="ECO:0000256" key="11">
    <source>
        <dbReference type="ARBA" id="ARBA00023239"/>
    </source>
</evidence>
<dbReference type="InterPro" id="IPR010663">
    <property type="entry name" value="Znf_FPG/IleRS"/>
</dbReference>
<keyword evidence="13" id="KW-0326">Glycosidase</keyword>
<dbReference type="EMBL" id="VWOX01000011">
    <property type="protein sequence ID" value="KAA5541062.1"/>
    <property type="molecule type" value="Genomic_DNA"/>
</dbReference>
<comment type="cofactor">
    <cofactor evidence="1">
        <name>Zn(2+)</name>
        <dbReference type="ChEBI" id="CHEBI:29105"/>
    </cofactor>
</comment>
<dbReference type="GO" id="GO:0008270">
    <property type="term" value="F:zinc ion binding"/>
    <property type="evidence" value="ECO:0007669"/>
    <property type="project" value="UniProtKB-KW"/>
</dbReference>
<reference evidence="16 17" key="1">
    <citation type="submission" date="2019-08" db="EMBL/GenBank/DDBJ databases">
        <authorList>
            <person name="Dhanesh K."/>
            <person name="Kumar G."/>
            <person name="Sasikala C."/>
            <person name="Venkata Ramana C."/>
        </authorList>
    </citation>
    <scope>NUCLEOTIDE SEQUENCE [LARGE SCALE GENOMIC DNA]</scope>
    <source>
        <strain evidence="16 17">JC645</strain>
    </source>
</reference>
<dbReference type="SUPFAM" id="SSF81624">
    <property type="entry name" value="N-terminal domain of MutM-like DNA repair proteins"/>
    <property type="match status" value="1"/>
</dbReference>
<evidence type="ECO:0000256" key="5">
    <source>
        <dbReference type="ARBA" id="ARBA00022763"/>
    </source>
</evidence>
<dbReference type="GO" id="GO:0000703">
    <property type="term" value="F:oxidized pyrimidine nucleobase lesion DNA N-glycosylase activity"/>
    <property type="evidence" value="ECO:0007669"/>
    <property type="project" value="TreeGrafter"/>
</dbReference>
<keyword evidence="5" id="KW-0227">DNA damage</keyword>
<evidence type="ECO:0000313" key="16">
    <source>
        <dbReference type="EMBL" id="KAA5541062.1"/>
    </source>
</evidence>
<sequence length="261" mass="28927">MPEGHKTHFLAREHTRQFSGQPIKVSSPQGRFRGDARKVSGKVFSHSEAVGKHLFYHFDGGRLIHVHLGRYGKFRQHAVPPPAAVGQVRMRWQGADTALDLTGPTTCRVIDADTRAEVIEKLGPDPLAGGSPAKVWNRVRKSNKPIGALLLDQAVVAGVGNIFRAELLFALRWDPRTPGDQLDRPAFDRMWKALGKMMRTGLRYGKIITVSSKEAGVPLASLEGRDRFRVYGKSNCPVCGHPIETIEVASRKLYWCPSCQS</sequence>
<dbReference type="AlphaFoldDB" id="A0A5M6D453"/>
<organism evidence="16 17">
    <name type="scientific">Roseiconus nitratireducens</name>
    <dbReference type="NCBI Taxonomy" id="2605748"/>
    <lineage>
        <taxon>Bacteria</taxon>
        <taxon>Pseudomonadati</taxon>
        <taxon>Planctomycetota</taxon>
        <taxon>Planctomycetia</taxon>
        <taxon>Pirellulales</taxon>
        <taxon>Pirellulaceae</taxon>
        <taxon>Roseiconus</taxon>
    </lineage>
</organism>